<dbReference type="Gene3D" id="3.30.1520.10">
    <property type="entry name" value="Phox-like domain"/>
    <property type="match status" value="1"/>
</dbReference>
<feature type="domain" description="PX" evidence="2">
    <location>
        <begin position="117"/>
        <end position="237"/>
    </location>
</feature>
<dbReference type="SMART" id="SM00312">
    <property type="entry name" value="PX"/>
    <property type="match status" value="1"/>
</dbReference>
<dbReference type="InterPro" id="IPR001683">
    <property type="entry name" value="PX_dom"/>
</dbReference>
<dbReference type="PROSITE" id="PS50195">
    <property type="entry name" value="PX"/>
    <property type="match status" value="1"/>
</dbReference>
<sequence length="559" mass="64330">MTSAVSYDPEDFDNNPFADNGAVSSAFHDQDDENDSNESVHSNSDNESGDDNVVNESSNGTDSGSSISKTSVLPIANQNTNSNTATTASSTISEFSEYPTENDLRRYLPERLHKDEFQMIIKIQEIEANGSNSQKNPIFNFNAKVVKLSGFRKDIYKNVRRTYKEFESLYKYLTYNNIEVFVPSLPTISTLYSPMSTEFVSSVTNSFQDWLNRICSNPILIKNKEFALFFEQNDFSYVSSKTKPSTNSIIATGLRRKTLKQFQPPYDSCDYLARYRPLIKEVYLNCQKLLEKLEKYLKYQRQTAFYNNEFINILGDMENIEKNEEMSKLWKKFFKFSLMFNEVDLVKNASLTSELIGFFKQISDDTYNIKESLTNRHLLMRELISAEEATKKKHAVIEKLKMKSAIDPIKVDEAIRGLELSHNYEKELRFQVKRTTYEMLIESKEYLDYMVLSAKKLFKILAKHQIIQERKKLNSLINNRLINQQDSLGRLGREYLPDNVSNQNKNIASSQQDSWNSRVKKQSLEPAPSNNTNVKDDLNDDMANINAKSAASLLASSKF</sequence>
<organism evidence="3 4">
    <name type="scientific">Pichia kluyveri</name>
    <name type="common">Yeast</name>
    <dbReference type="NCBI Taxonomy" id="36015"/>
    <lineage>
        <taxon>Eukaryota</taxon>
        <taxon>Fungi</taxon>
        <taxon>Dikarya</taxon>
        <taxon>Ascomycota</taxon>
        <taxon>Saccharomycotina</taxon>
        <taxon>Pichiomycetes</taxon>
        <taxon>Pichiales</taxon>
        <taxon>Pichiaceae</taxon>
        <taxon>Pichia</taxon>
    </lineage>
</organism>
<evidence type="ECO:0000313" key="3">
    <source>
        <dbReference type="EMBL" id="GMM47848.1"/>
    </source>
</evidence>
<accession>A0AAV5RAM3</accession>
<dbReference type="AlphaFoldDB" id="A0AAV5RAM3"/>
<dbReference type="InterPro" id="IPR027267">
    <property type="entry name" value="AH/BAR_dom_sf"/>
</dbReference>
<dbReference type="GO" id="GO:0005768">
    <property type="term" value="C:endosome"/>
    <property type="evidence" value="ECO:0007669"/>
    <property type="project" value="TreeGrafter"/>
</dbReference>
<dbReference type="Gene3D" id="1.20.1270.60">
    <property type="entry name" value="Arfaptin homology (AH) domain/BAR domain"/>
    <property type="match status" value="1"/>
</dbReference>
<feature type="region of interest" description="Disordered" evidence="1">
    <location>
        <begin position="1"/>
        <end position="96"/>
    </location>
</feature>
<dbReference type="GO" id="GO:0032266">
    <property type="term" value="F:phosphatidylinositol-3-phosphate binding"/>
    <property type="evidence" value="ECO:0007669"/>
    <property type="project" value="TreeGrafter"/>
</dbReference>
<dbReference type="Pfam" id="PF00787">
    <property type="entry name" value="PX"/>
    <property type="match status" value="1"/>
</dbReference>
<dbReference type="Proteomes" id="UP001378960">
    <property type="component" value="Unassembled WGS sequence"/>
</dbReference>
<feature type="compositionally biased region" description="Low complexity" evidence="1">
    <location>
        <begin position="57"/>
        <end position="68"/>
    </location>
</feature>
<dbReference type="GO" id="GO:0030905">
    <property type="term" value="C:retromer, tubulation complex"/>
    <property type="evidence" value="ECO:0007669"/>
    <property type="project" value="TreeGrafter"/>
</dbReference>
<evidence type="ECO:0000313" key="4">
    <source>
        <dbReference type="Proteomes" id="UP001378960"/>
    </source>
</evidence>
<keyword evidence="4" id="KW-1185">Reference proteome</keyword>
<feature type="compositionally biased region" description="Low complexity" evidence="1">
    <location>
        <begin position="76"/>
        <end position="91"/>
    </location>
</feature>
<comment type="caution">
    <text evidence="3">The sequence shown here is derived from an EMBL/GenBank/DDBJ whole genome shotgun (WGS) entry which is preliminary data.</text>
</comment>
<feature type="compositionally biased region" description="Polar residues" evidence="1">
    <location>
        <begin position="37"/>
        <end position="46"/>
    </location>
</feature>
<gene>
    <name evidence="3" type="ORF">DAPK24_044460</name>
</gene>
<proteinExistence type="predicted"/>
<evidence type="ECO:0000259" key="2">
    <source>
        <dbReference type="PROSITE" id="PS50195"/>
    </source>
</evidence>
<feature type="region of interest" description="Disordered" evidence="1">
    <location>
        <begin position="499"/>
        <end position="539"/>
    </location>
</feature>
<dbReference type="GO" id="GO:0005829">
    <property type="term" value="C:cytosol"/>
    <property type="evidence" value="ECO:0007669"/>
    <property type="project" value="GOC"/>
</dbReference>
<feature type="compositionally biased region" description="Polar residues" evidence="1">
    <location>
        <begin position="499"/>
        <end position="517"/>
    </location>
</feature>
<protein>
    <submittedName>
        <fullName evidence="3">Retromer subunit</fullName>
    </submittedName>
</protein>
<dbReference type="GO" id="GO:0042147">
    <property type="term" value="P:retrograde transport, endosome to Golgi"/>
    <property type="evidence" value="ECO:0007669"/>
    <property type="project" value="TreeGrafter"/>
</dbReference>
<dbReference type="EMBL" id="BTGB01000009">
    <property type="protein sequence ID" value="GMM47848.1"/>
    <property type="molecule type" value="Genomic_DNA"/>
</dbReference>
<dbReference type="InterPro" id="IPR053055">
    <property type="entry name" value="VPS17"/>
</dbReference>
<dbReference type="GO" id="GO:0006886">
    <property type="term" value="P:intracellular protein transport"/>
    <property type="evidence" value="ECO:0007669"/>
    <property type="project" value="TreeGrafter"/>
</dbReference>
<name>A0AAV5RAM3_PICKL</name>
<dbReference type="PANTHER" id="PTHR47433:SF1">
    <property type="entry name" value="VACUOLAR PROTEIN SORTING-ASSOCIATED PROTEIN 17"/>
    <property type="match status" value="1"/>
</dbReference>
<dbReference type="InterPro" id="IPR036871">
    <property type="entry name" value="PX_dom_sf"/>
</dbReference>
<evidence type="ECO:0000256" key="1">
    <source>
        <dbReference type="SAM" id="MobiDB-lite"/>
    </source>
</evidence>
<dbReference type="SUPFAM" id="SSF64268">
    <property type="entry name" value="PX domain"/>
    <property type="match status" value="1"/>
</dbReference>
<reference evidence="3 4" key="1">
    <citation type="journal article" date="2023" name="Elife">
        <title>Identification of key yeast species and microbe-microbe interactions impacting larval growth of Drosophila in the wild.</title>
        <authorList>
            <person name="Mure A."/>
            <person name="Sugiura Y."/>
            <person name="Maeda R."/>
            <person name="Honda K."/>
            <person name="Sakurai N."/>
            <person name="Takahashi Y."/>
            <person name="Watada M."/>
            <person name="Katoh T."/>
            <person name="Gotoh A."/>
            <person name="Gotoh Y."/>
            <person name="Taniguchi I."/>
            <person name="Nakamura K."/>
            <person name="Hayashi T."/>
            <person name="Katayama T."/>
            <person name="Uemura T."/>
            <person name="Hattori Y."/>
        </authorList>
    </citation>
    <scope>NUCLEOTIDE SEQUENCE [LARGE SCALE GENOMIC DNA]</scope>
    <source>
        <strain evidence="3 4">PK-24</strain>
    </source>
</reference>
<dbReference type="PANTHER" id="PTHR47433">
    <property type="entry name" value="VACUOLAR PROTEIN SORTING-ASSOCIATED PROTEIN 17"/>
    <property type="match status" value="1"/>
</dbReference>